<protein>
    <submittedName>
        <fullName evidence="2">Uncharacterized protein</fullName>
    </submittedName>
</protein>
<proteinExistence type="predicted"/>
<keyword evidence="3" id="KW-1185">Reference proteome</keyword>
<feature type="region of interest" description="Disordered" evidence="1">
    <location>
        <begin position="1"/>
        <end position="55"/>
    </location>
</feature>
<dbReference type="EMBL" id="BMTD01000007">
    <property type="protein sequence ID" value="GGU97236.1"/>
    <property type="molecule type" value="Genomic_DNA"/>
</dbReference>
<dbReference type="Proteomes" id="UP000618795">
    <property type="component" value="Unassembled WGS sequence"/>
</dbReference>
<accession>A0A918IBX2</accession>
<evidence type="ECO:0000313" key="2">
    <source>
        <dbReference type="EMBL" id="GGU97236.1"/>
    </source>
</evidence>
<name>A0A918IBX2_9ACTN</name>
<reference evidence="2" key="2">
    <citation type="submission" date="2020-09" db="EMBL/GenBank/DDBJ databases">
        <authorList>
            <person name="Sun Q."/>
            <person name="Ohkuma M."/>
        </authorList>
    </citation>
    <scope>NUCLEOTIDE SEQUENCE</scope>
    <source>
        <strain evidence="2">JCM 4369</strain>
    </source>
</reference>
<evidence type="ECO:0000313" key="3">
    <source>
        <dbReference type="Proteomes" id="UP000618795"/>
    </source>
</evidence>
<organism evidence="2 3">
    <name type="scientific">Streptomyces filipinensis</name>
    <dbReference type="NCBI Taxonomy" id="66887"/>
    <lineage>
        <taxon>Bacteria</taxon>
        <taxon>Bacillati</taxon>
        <taxon>Actinomycetota</taxon>
        <taxon>Actinomycetes</taxon>
        <taxon>Kitasatosporales</taxon>
        <taxon>Streptomycetaceae</taxon>
        <taxon>Streptomyces</taxon>
    </lineage>
</organism>
<gene>
    <name evidence="2" type="ORF">GCM10010260_36270</name>
</gene>
<sequence length="55" mass="5771">MGDDLCEEVGGVLDTASSGRREGNAGIPENAASGQTAQYRRRPLRDAGTMDFSPS</sequence>
<reference evidence="2" key="1">
    <citation type="journal article" date="2014" name="Int. J. Syst. Evol. Microbiol.">
        <title>Complete genome sequence of Corynebacterium casei LMG S-19264T (=DSM 44701T), isolated from a smear-ripened cheese.</title>
        <authorList>
            <consortium name="US DOE Joint Genome Institute (JGI-PGF)"/>
            <person name="Walter F."/>
            <person name="Albersmeier A."/>
            <person name="Kalinowski J."/>
            <person name="Ruckert C."/>
        </authorList>
    </citation>
    <scope>NUCLEOTIDE SEQUENCE</scope>
    <source>
        <strain evidence="2">JCM 4369</strain>
    </source>
</reference>
<dbReference type="AlphaFoldDB" id="A0A918IBX2"/>
<comment type="caution">
    <text evidence="2">The sequence shown here is derived from an EMBL/GenBank/DDBJ whole genome shotgun (WGS) entry which is preliminary data.</text>
</comment>
<evidence type="ECO:0000256" key="1">
    <source>
        <dbReference type="SAM" id="MobiDB-lite"/>
    </source>
</evidence>